<reference evidence="8" key="1">
    <citation type="journal article" date="2014" name="Int. J. Syst. Evol. Microbiol.">
        <title>Complete genome sequence of Corynebacterium casei LMG S-19264T (=DSM 44701T), isolated from a smear-ripened cheese.</title>
        <authorList>
            <consortium name="US DOE Joint Genome Institute (JGI-PGF)"/>
            <person name="Walter F."/>
            <person name="Albersmeier A."/>
            <person name="Kalinowski J."/>
            <person name="Ruckert C."/>
        </authorList>
    </citation>
    <scope>NUCLEOTIDE SEQUENCE</scope>
    <source>
        <strain evidence="8">CGMCC 1.14988</strain>
    </source>
</reference>
<dbReference type="GO" id="GO:0043190">
    <property type="term" value="C:ATP-binding cassette (ABC) transporter complex"/>
    <property type="evidence" value="ECO:0007669"/>
    <property type="project" value="InterPro"/>
</dbReference>
<gene>
    <name evidence="8" type="ORF">GCM10011354_05580</name>
</gene>
<dbReference type="Gene3D" id="1.10.3470.10">
    <property type="entry name" value="ABC transporter involved in vitamin B12 uptake, BtuC"/>
    <property type="match status" value="1"/>
</dbReference>
<feature type="transmembrane region" description="Helical" evidence="7">
    <location>
        <begin position="134"/>
        <end position="154"/>
    </location>
</feature>
<accession>A0A8J3ESM7</accession>
<evidence type="ECO:0000256" key="7">
    <source>
        <dbReference type="SAM" id="Phobius"/>
    </source>
</evidence>
<feature type="transmembrane region" description="Helical" evidence="7">
    <location>
        <begin position="175"/>
        <end position="193"/>
    </location>
</feature>
<evidence type="ECO:0000256" key="5">
    <source>
        <dbReference type="ARBA" id="ARBA00023136"/>
    </source>
</evidence>
<keyword evidence="3 6" id="KW-0812">Transmembrane</keyword>
<dbReference type="PANTHER" id="PTHR30477:SF13">
    <property type="entry name" value="IRON TRANSPORT SYSTEM MEMBRANE PROTEIN HI_0360-RELATED"/>
    <property type="match status" value="1"/>
</dbReference>
<protein>
    <submittedName>
        <fullName evidence="8">ABC transporter permease</fullName>
    </submittedName>
</protein>
<dbReference type="AlphaFoldDB" id="A0A8J3ESM7"/>
<evidence type="ECO:0000256" key="6">
    <source>
        <dbReference type="RuleBase" id="RU003943"/>
    </source>
</evidence>
<dbReference type="CDD" id="cd06550">
    <property type="entry name" value="TM_ABC_iron-siderophores_like"/>
    <property type="match status" value="1"/>
</dbReference>
<organism evidence="8 9">
    <name type="scientific">Egicoccus halophilus</name>
    <dbReference type="NCBI Taxonomy" id="1670830"/>
    <lineage>
        <taxon>Bacteria</taxon>
        <taxon>Bacillati</taxon>
        <taxon>Actinomycetota</taxon>
        <taxon>Nitriliruptoria</taxon>
        <taxon>Egicoccales</taxon>
        <taxon>Egicoccaceae</taxon>
        <taxon>Egicoccus</taxon>
    </lineage>
</organism>
<dbReference type="InterPro" id="IPR037294">
    <property type="entry name" value="ABC_BtuC-like"/>
</dbReference>
<reference evidence="8" key="2">
    <citation type="submission" date="2020-09" db="EMBL/GenBank/DDBJ databases">
        <authorList>
            <person name="Sun Q."/>
            <person name="Zhou Y."/>
        </authorList>
    </citation>
    <scope>NUCLEOTIDE SEQUENCE</scope>
    <source>
        <strain evidence="8">CGMCC 1.14988</strain>
    </source>
</reference>
<feature type="transmembrane region" description="Helical" evidence="7">
    <location>
        <begin position="17"/>
        <end position="37"/>
    </location>
</feature>
<evidence type="ECO:0000256" key="1">
    <source>
        <dbReference type="ARBA" id="ARBA00004141"/>
    </source>
</evidence>
<evidence type="ECO:0000256" key="2">
    <source>
        <dbReference type="ARBA" id="ARBA00008034"/>
    </source>
</evidence>
<feature type="transmembrane region" description="Helical" evidence="7">
    <location>
        <begin position="199"/>
        <end position="216"/>
    </location>
</feature>
<dbReference type="Proteomes" id="UP000650511">
    <property type="component" value="Unassembled WGS sequence"/>
</dbReference>
<dbReference type="InterPro" id="IPR001626">
    <property type="entry name" value="ABC_TroCD"/>
</dbReference>
<sequence>MFDLLTVPFSFTFMQNALYAGLLTVVASSLIGTWVVMRGMAFMGDALAHGVLPGIAIAYIVGGNLLLGGALSAAVMIGGVTVASARTRLGDDTAIGLLFVGMLAAGVAIISRGGAYAGDLTTILFGEPIGVTAAHLRTLLVATVVTVAVTVALYRPFLVLSFSRAKAKTLGLQPGLAHLAMLALIAMVVISSFRTVGTMLVFAFIVAPPATAALVSRRVPVMMLVAMGIGAVCVVAGLLLSYHLGTATAATIAGLTVLVFFVVLAVREAVETLRGWRARRGDDVDGTDAPSGPSAAVPA</sequence>
<dbReference type="RefSeq" id="WP_205745333.1">
    <property type="nucleotide sequence ID" value="NZ_BMHA01000002.1"/>
</dbReference>
<evidence type="ECO:0000256" key="4">
    <source>
        <dbReference type="ARBA" id="ARBA00022989"/>
    </source>
</evidence>
<dbReference type="GO" id="GO:0055085">
    <property type="term" value="P:transmembrane transport"/>
    <property type="evidence" value="ECO:0007669"/>
    <property type="project" value="InterPro"/>
</dbReference>
<evidence type="ECO:0000313" key="9">
    <source>
        <dbReference type="Proteomes" id="UP000650511"/>
    </source>
</evidence>
<keyword evidence="5 7" id="KW-0472">Membrane</keyword>
<dbReference type="SUPFAM" id="SSF81345">
    <property type="entry name" value="ABC transporter involved in vitamin B12 uptake, BtuC"/>
    <property type="match status" value="1"/>
</dbReference>
<name>A0A8J3ESM7_9ACTN</name>
<dbReference type="PANTHER" id="PTHR30477">
    <property type="entry name" value="ABC-TRANSPORTER METAL-BINDING PROTEIN"/>
    <property type="match status" value="1"/>
</dbReference>
<feature type="transmembrane region" description="Helical" evidence="7">
    <location>
        <begin position="57"/>
        <end position="82"/>
    </location>
</feature>
<dbReference type="Pfam" id="PF00950">
    <property type="entry name" value="ABC-3"/>
    <property type="match status" value="1"/>
</dbReference>
<feature type="transmembrane region" description="Helical" evidence="7">
    <location>
        <begin position="223"/>
        <end position="244"/>
    </location>
</feature>
<comment type="subcellular location">
    <subcellularLocation>
        <location evidence="6">Cell membrane</location>
        <topology evidence="6">Multi-pass membrane protein</topology>
    </subcellularLocation>
    <subcellularLocation>
        <location evidence="1">Membrane</location>
        <topology evidence="1">Multi-pass membrane protein</topology>
    </subcellularLocation>
</comment>
<keyword evidence="9" id="KW-1185">Reference proteome</keyword>
<feature type="transmembrane region" description="Helical" evidence="7">
    <location>
        <begin position="250"/>
        <end position="270"/>
    </location>
</feature>
<proteinExistence type="inferred from homology"/>
<evidence type="ECO:0000313" key="8">
    <source>
        <dbReference type="EMBL" id="GGI03747.1"/>
    </source>
</evidence>
<evidence type="ECO:0000256" key="3">
    <source>
        <dbReference type="ARBA" id="ARBA00022692"/>
    </source>
</evidence>
<dbReference type="EMBL" id="BMHA01000002">
    <property type="protein sequence ID" value="GGI03747.1"/>
    <property type="molecule type" value="Genomic_DNA"/>
</dbReference>
<keyword evidence="4 7" id="KW-1133">Transmembrane helix</keyword>
<feature type="transmembrane region" description="Helical" evidence="7">
    <location>
        <begin position="94"/>
        <end position="114"/>
    </location>
</feature>
<dbReference type="GO" id="GO:0010043">
    <property type="term" value="P:response to zinc ion"/>
    <property type="evidence" value="ECO:0007669"/>
    <property type="project" value="TreeGrafter"/>
</dbReference>
<keyword evidence="6" id="KW-0813">Transport</keyword>
<comment type="similarity">
    <text evidence="2 6">Belongs to the ABC-3 integral membrane protein family.</text>
</comment>
<comment type="caution">
    <text evidence="8">The sequence shown here is derived from an EMBL/GenBank/DDBJ whole genome shotgun (WGS) entry which is preliminary data.</text>
</comment>